<protein>
    <submittedName>
        <fullName evidence="2">Uncharacterized protein</fullName>
    </submittedName>
</protein>
<evidence type="ECO:0000313" key="2">
    <source>
        <dbReference type="EMBL" id="GMN26616.1"/>
    </source>
</evidence>
<feature type="region of interest" description="Disordered" evidence="1">
    <location>
        <begin position="16"/>
        <end position="47"/>
    </location>
</feature>
<feature type="compositionally biased region" description="Basic and acidic residues" evidence="1">
    <location>
        <begin position="31"/>
        <end position="47"/>
    </location>
</feature>
<dbReference type="EMBL" id="BTGU01007005">
    <property type="protein sequence ID" value="GMN26616.1"/>
    <property type="molecule type" value="Genomic_DNA"/>
</dbReference>
<proteinExistence type="predicted"/>
<sequence length="47" mass="5133">MWKDGTVMWVGWPGMQQMGEGWEDSQPSHSEAADGRGGREKIAVGAQ</sequence>
<dbReference type="AlphaFoldDB" id="A0AA87ZLZ7"/>
<comment type="caution">
    <text evidence="2">The sequence shown here is derived from an EMBL/GenBank/DDBJ whole genome shotgun (WGS) entry which is preliminary data.</text>
</comment>
<dbReference type="Proteomes" id="UP001187192">
    <property type="component" value="Unassembled WGS sequence"/>
</dbReference>
<keyword evidence="3" id="KW-1185">Reference proteome</keyword>
<name>A0AA87ZLZ7_FICCA</name>
<reference evidence="2" key="1">
    <citation type="submission" date="2023-07" db="EMBL/GenBank/DDBJ databases">
        <title>draft genome sequence of fig (Ficus carica).</title>
        <authorList>
            <person name="Takahashi T."/>
            <person name="Nishimura K."/>
        </authorList>
    </citation>
    <scope>NUCLEOTIDE SEQUENCE</scope>
</reference>
<evidence type="ECO:0000313" key="3">
    <source>
        <dbReference type="Proteomes" id="UP001187192"/>
    </source>
</evidence>
<evidence type="ECO:0000256" key="1">
    <source>
        <dbReference type="SAM" id="MobiDB-lite"/>
    </source>
</evidence>
<organism evidence="2 3">
    <name type="scientific">Ficus carica</name>
    <name type="common">Common fig</name>
    <dbReference type="NCBI Taxonomy" id="3494"/>
    <lineage>
        <taxon>Eukaryota</taxon>
        <taxon>Viridiplantae</taxon>
        <taxon>Streptophyta</taxon>
        <taxon>Embryophyta</taxon>
        <taxon>Tracheophyta</taxon>
        <taxon>Spermatophyta</taxon>
        <taxon>Magnoliopsida</taxon>
        <taxon>eudicotyledons</taxon>
        <taxon>Gunneridae</taxon>
        <taxon>Pentapetalae</taxon>
        <taxon>rosids</taxon>
        <taxon>fabids</taxon>
        <taxon>Rosales</taxon>
        <taxon>Moraceae</taxon>
        <taxon>Ficeae</taxon>
        <taxon>Ficus</taxon>
    </lineage>
</organism>
<gene>
    <name evidence="2" type="ORF">TIFTF001_049308</name>
</gene>
<accession>A0AA87ZLZ7</accession>